<accession>A0A3B3SUY5</accession>
<dbReference type="InterPro" id="IPR001611">
    <property type="entry name" value="Leu-rich_rpt"/>
</dbReference>
<dbReference type="GO" id="GO:0045087">
    <property type="term" value="P:innate immune response"/>
    <property type="evidence" value="ECO:0007669"/>
    <property type="project" value="UniProtKB-UniRule"/>
</dbReference>
<evidence type="ECO:0000256" key="1">
    <source>
        <dbReference type="ARBA" id="ARBA00004479"/>
    </source>
</evidence>
<dbReference type="GeneTree" id="ENSGT00940000156323"/>
<evidence type="ECO:0000256" key="10">
    <source>
        <dbReference type="ARBA" id="ARBA00023136"/>
    </source>
</evidence>
<dbReference type="Gene3D" id="3.40.50.10140">
    <property type="entry name" value="Toll/interleukin-1 receptor homology (TIR) domain"/>
    <property type="match status" value="1"/>
</dbReference>
<dbReference type="Pfam" id="PF01582">
    <property type="entry name" value="TIR"/>
    <property type="match status" value="1"/>
</dbReference>
<comment type="subcellular location">
    <subcellularLocation>
        <location evidence="1">Membrane</location>
        <topology evidence="1">Single-pass type I membrane protein</topology>
    </subcellularLocation>
</comment>
<dbReference type="SMART" id="SM00255">
    <property type="entry name" value="TIR"/>
    <property type="match status" value="1"/>
</dbReference>
<dbReference type="GO" id="GO:0005886">
    <property type="term" value="C:plasma membrane"/>
    <property type="evidence" value="ECO:0007669"/>
    <property type="project" value="TreeGrafter"/>
</dbReference>
<evidence type="ECO:0000256" key="7">
    <source>
        <dbReference type="ARBA" id="ARBA00022737"/>
    </source>
</evidence>
<reference evidence="19" key="1">
    <citation type="submission" date="2025-08" db="UniProtKB">
        <authorList>
            <consortium name="Ensembl"/>
        </authorList>
    </citation>
    <scope>IDENTIFICATION</scope>
</reference>
<keyword evidence="4" id="KW-0433">Leucine-rich repeat</keyword>
<dbReference type="GO" id="GO:0002224">
    <property type="term" value="P:toll-like receptor signaling pathway"/>
    <property type="evidence" value="ECO:0007669"/>
    <property type="project" value="InterPro"/>
</dbReference>
<dbReference type="InterPro" id="IPR026906">
    <property type="entry name" value="LRR_5"/>
</dbReference>
<reference evidence="19" key="2">
    <citation type="submission" date="2025-09" db="UniProtKB">
        <authorList>
            <consortium name="Ensembl"/>
        </authorList>
    </citation>
    <scope>IDENTIFICATION</scope>
</reference>
<protein>
    <submittedName>
        <fullName evidence="19">Toll-like receptor 2</fullName>
    </submittedName>
</protein>
<dbReference type="SMART" id="SM00364">
    <property type="entry name" value="LRR_BAC"/>
    <property type="match status" value="3"/>
</dbReference>
<keyword evidence="20" id="KW-1185">Reference proteome</keyword>
<dbReference type="InterPro" id="IPR017241">
    <property type="entry name" value="Toll-like_receptor"/>
</dbReference>
<dbReference type="PROSITE" id="PS51450">
    <property type="entry name" value="LRR"/>
    <property type="match status" value="2"/>
</dbReference>
<dbReference type="AlphaFoldDB" id="A0A3B3SUY5"/>
<dbReference type="InterPro" id="IPR000157">
    <property type="entry name" value="TIR_dom"/>
</dbReference>
<evidence type="ECO:0000256" key="11">
    <source>
        <dbReference type="ARBA" id="ARBA00023170"/>
    </source>
</evidence>
<keyword evidence="9 16" id="KW-1133">Transmembrane helix</keyword>
<dbReference type="Ensembl" id="ENSPKIT00000015062.1">
    <property type="protein sequence ID" value="ENSPKIP00000034160.1"/>
    <property type="gene ID" value="ENSPKIG00000013599.1"/>
</dbReference>
<dbReference type="SMART" id="SM00082">
    <property type="entry name" value="LRRCT"/>
    <property type="match status" value="1"/>
</dbReference>
<evidence type="ECO:0000256" key="8">
    <source>
        <dbReference type="ARBA" id="ARBA00022859"/>
    </source>
</evidence>
<evidence type="ECO:0000256" key="17">
    <source>
        <dbReference type="SAM" id="SignalP"/>
    </source>
</evidence>
<dbReference type="GO" id="GO:0006954">
    <property type="term" value="P:inflammatory response"/>
    <property type="evidence" value="ECO:0007669"/>
    <property type="project" value="UniProtKB-UniRule"/>
</dbReference>
<dbReference type="OrthoDB" id="1081807at2759"/>
<feature type="transmembrane region" description="Helical" evidence="16">
    <location>
        <begin position="592"/>
        <end position="616"/>
    </location>
</feature>
<dbReference type="Pfam" id="PF13855">
    <property type="entry name" value="LRR_8"/>
    <property type="match status" value="1"/>
</dbReference>
<dbReference type="Pfam" id="PF13306">
    <property type="entry name" value="LRR_5"/>
    <property type="match status" value="1"/>
</dbReference>
<dbReference type="Proteomes" id="UP000261540">
    <property type="component" value="Unplaced"/>
</dbReference>
<feature type="chain" id="PRO_5017352859" evidence="17">
    <location>
        <begin position="21"/>
        <end position="814"/>
    </location>
</feature>
<evidence type="ECO:0000313" key="20">
    <source>
        <dbReference type="Proteomes" id="UP000261540"/>
    </source>
</evidence>
<keyword evidence="10 16" id="KW-0472">Membrane</keyword>
<evidence type="ECO:0000256" key="12">
    <source>
        <dbReference type="ARBA" id="ARBA00023180"/>
    </source>
</evidence>
<evidence type="ECO:0000256" key="13">
    <source>
        <dbReference type="ARBA" id="ARBA00023198"/>
    </source>
</evidence>
<evidence type="ECO:0000256" key="5">
    <source>
        <dbReference type="ARBA" id="ARBA00022692"/>
    </source>
</evidence>
<dbReference type="SUPFAM" id="SSF52200">
    <property type="entry name" value="Toll/Interleukin receptor TIR domain"/>
    <property type="match status" value="1"/>
</dbReference>
<dbReference type="PIRSF" id="PIRSF037595">
    <property type="entry name" value="Toll-like_receptor"/>
    <property type="match status" value="1"/>
</dbReference>
<feature type="signal peptide" evidence="17">
    <location>
        <begin position="1"/>
        <end position="20"/>
    </location>
</feature>
<feature type="disulfide bond" evidence="15">
    <location>
        <begin position="353"/>
        <end position="382"/>
    </location>
</feature>
<keyword evidence="8 14" id="KW-0391">Immunity</keyword>
<evidence type="ECO:0000256" key="16">
    <source>
        <dbReference type="SAM" id="Phobius"/>
    </source>
</evidence>
<evidence type="ECO:0000256" key="3">
    <source>
        <dbReference type="ARBA" id="ARBA00022588"/>
    </source>
</evidence>
<evidence type="ECO:0000256" key="14">
    <source>
        <dbReference type="PIRNR" id="PIRNR037595"/>
    </source>
</evidence>
<keyword evidence="11 14" id="KW-0675">Receptor</keyword>
<dbReference type="InterPro" id="IPR003591">
    <property type="entry name" value="Leu-rich_rpt_typical-subtyp"/>
</dbReference>
<evidence type="ECO:0000256" key="4">
    <source>
        <dbReference type="ARBA" id="ARBA00022614"/>
    </source>
</evidence>
<evidence type="ECO:0000256" key="6">
    <source>
        <dbReference type="ARBA" id="ARBA00022729"/>
    </source>
</evidence>
<evidence type="ECO:0000256" key="15">
    <source>
        <dbReference type="PIRSR" id="PIRSR037595-2"/>
    </source>
</evidence>
<dbReference type="PANTHER" id="PTHR24365:SF539">
    <property type="entry name" value="TOLL-LIKE RECEPTOR 1"/>
    <property type="match status" value="1"/>
</dbReference>
<dbReference type="PROSITE" id="PS50104">
    <property type="entry name" value="TIR"/>
    <property type="match status" value="1"/>
</dbReference>
<dbReference type="SUPFAM" id="SSF52058">
    <property type="entry name" value="L domain-like"/>
    <property type="match status" value="2"/>
</dbReference>
<dbReference type="InterPro" id="IPR032675">
    <property type="entry name" value="LRR_dom_sf"/>
</dbReference>
<organism evidence="19 20">
    <name type="scientific">Paramormyrops kingsleyae</name>
    <dbReference type="NCBI Taxonomy" id="1676925"/>
    <lineage>
        <taxon>Eukaryota</taxon>
        <taxon>Metazoa</taxon>
        <taxon>Chordata</taxon>
        <taxon>Craniata</taxon>
        <taxon>Vertebrata</taxon>
        <taxon>Euteleostomi</taxon>
        <taxon>Actinopterygii</taxon>
        <taxon>Neopterygii</taxon>
        <taxon>Teleostei</taxon>
        <taxon>Osteoglossocephala</taxon>
        <taxon>Osteoglossomorpha</taxon>
        <taxon>Osteoglossiformes</taxon>
        <taxon>Mormyridae</taxon>
        <taxon>Paramormyrops</taxon>
    </lineage>
</organism>
<keyword evidence="15" id="KW-1015">Disulfide bond</keyword>
<dbReference type="FunFam" id="3.40.50.10140:FF:000001">
    <property type="entry name" value="Toll-like receptor 2"/>
    <property type="match status" value="1"/>
</dbReference>
<evidence type="ECO:0000313" key="19">
    <source>
        <dbReference type="Ensembl" id="ENSPKIP00000034160.1"/>
    </source>
</evidence>
<feature type="domain" description="TIR" evidence="18">
    <location>
        <begin position="647"/>
        <end position="788"/>
    </location>
</feature>
<comment type="similarity">
    <text evidence="2 14">Belongs to the Toll-like receptor family.</text>
</comment>
<dbReference type="GO" id="GO:0004888">
    <property type="term" value="F:transmembrane signaling receptor activity"/>
    <property type="evidence" value="ECO:0007669"/>
    <property type="project" value="InterPro"/>
</dbReference>
<dbReference type="Gene3D" id="3.80.10.10">
    <property type="entry name" value="Ribonuclease Inhibitor"/>
    <property type="match status" value="1"/>
</dbReference>
<dbReference type="STRING" id="1676925.ENSPKIP00000034160"/>
<dbReference type="KEGG" id="pki:111836729"/>
<dbReference type="SMART" id="SM00369">
    <property type="entry name" value="LRR_TYP"/>
    <property type="match status" value="6"/>
</dbReference>
<evidence type="ECO:0000256" key="2">
    <source>
        <dbReference type="ARBA" id="ARBA00009634"/>
    </source>
</evidence>
<keyword evidence="5 16" id="KW-0812">Transmembrane</keyword>
<proteinExistence type="inferred from homology"/>
<dbReference type="PANTHER" id="PTHR24365">
    <property type="entry name" value="TOLL-LIKE RECEPTOR"/>
    <property type="match status" value="1"/>
</dbReference>
<keyword evidence="7" id="KW-0677">Repeat</keyword>
<evidence type="ECO:0000256" key="9">
    <source>
        <dbReference type="ARBA" id="ARBA00022989"/>
    </source>
</evidence>
<keyword evidence="6 17" id="KW-0732">Signal</keyword>
<evidence type="ECO:0000259" key="18">
    <source>
        <dbReference type="PROSITE" id="PS50104"/>
    </source>
</evidence>
<name>A0A3B3SUY5_9TELE</name>
<dbReference type="InterPro" id="IPR000483">
    <property type="entry name" value="Cys-rich_flank_reg_C"/>
</dbReference>
<keyword evidence="13 14" id="KW-0395">Inflammatory response</keyword>
<keyword evidence="12" id="KW-0325">Glycoprotein</keyword>
<dbReference type="InterPro" id="IPR035897">
    <property type="entry name" value="Toll_tir_struct_dom_sf"/>
</dbReference>
<keyword evidence="3 14" id="KW-0399">Innate immunity</keyword>
<sequence>MPAIIWTFASFLIITMKSFAEKEFELCVTHSYGKKDLSNHNLTEVPTGLSLNTQYLDLSHNKISRLESNALVGFPQLCFLKLNNNTIQYISPMAFLHSSRIKVLNISNNLLTTIPDLSLPHLRILDLSGNLYSSYKLGSCFARLTNLKFLMLGGPNIKEIKLGDFACLSNTSLKHLSLHSDLQQYESGALAQIQSLQEITLIMSFCQRFDMFKAIVMDLNQTETTAIRLNPFFPRYCQISSDPFEGFKGAQFLRSIIFVESWFNSSVMVKLLKNVFQSTLEELSFIDIVYYEDTPDGVQFYPTHNQTVHLRSLTFNGVQHLQYSYPKINISVTYLSQLAYLKFSGTGMNISPCNLISDIPSLMMLDLSNNLLSDDGFWWPACSYTKVFPALRQLWLSHNRFVYLSFISRKTHQMMVLESLDLSFNSIQLDGECSWPTHLMELSLSNNNLGNGVFSYLSPHFRRINLSKTGITAITQKDLSSFPNLTHLILSSNSIQVLPMNLHIPTLLSLHVDQNAITSISQEPILGLPRLQHLKAGKNPFSCSCESYWFVTSLSKSLLPDWPVDYTCSTPPSFAGASLEEYKPTKPSCLPWLQASIAVPVVLILVAAFSITFYACDGIWYTKMLWVWIRVKRRGHKGAGRLQNASFRYHAFISYSQHDTMWVESQLVPRLENVGLSLCVHERDFVPGRWIVDNIISSIEDSYKTLFVLSQNFVQSEWCTYELFFAQHRAISIQDDSLVFILLEPIPANCLPKKFLKLRALLCKQTYLEWPKEERKQQVFWASLTAMLHGADKHLAIKKVATDIVDTLPLIADQ</sequence>